<organism evidence="1 2">
    <name type="scientific">Methylomonas subterranea</name>
    <dbReference type="NCBI Taxonomy" id="2952225"/>
    <lineage>
        <taxon>Bacteria</taxon>
        <taxon>Pseudomonadati</taxon>
        <taxon>Pseudomonadota</taxon>
        <taxon>Gammaproteobacteria</taxon>
        <taxon>Methylococcales</taxon>
        <taxon>Methylococcaceae</taxon>
        <taxon>Methylomonas</taxon>
    </lineage>
</organism>
<accession>A0ABT1THS9</accession>
<protein>
    <submittedName>
        <fullName evidence="1">DUF2247 family protein</fullName>
    </submittedName>
</protein>
<dbReference type="Pfam" id="PF10004">
    <property type="entry name" value="DUF2247"/>
    <property type="match status" value="1"/>
</dbReference>
<proteinExistence type="predicted"/>
<evidence type="ECO:0000313" key="1">
    <source>
        <dbReference type="EMBL" id="MCQ8105008.1"/>
    </source>
</evidence>
<sequence>MSAFEMMKRANLLEWHTLLVGLEHGWCEKSHLIKYAEECLRQVYGEIDGDLISIVIGESIPDDELISVCLRFIEAYGKPLSQEKKDEALEKWRFAHLSSLLESQDSDEEKINALQELYSQFGFPEDMASCSIYNCDGIDPLDAAQNVVQKLAQKIT</sequence>
<gene>
    <name evidence="1" type="ORF">NP590_12905</name>
</gene>
<evidence type="ECO:0000313" key="2">
    <source>
        <dbReference type="Proteomes" id="UP001524499"/>
    </source>
</evidence>
<keyword evidence="2" id="KW-1185">Reference proteome</keyword>
<comment type="caution">
    <text evidence="1">The sequence shown here is derived from an EMBL/GenBank/DDBJ whole genome shotgun (WGS) entry which is preliminary data.</text>
</comment>
<reference evidence="1 2" key="1">
    <citation type="submission" date="2022-07" db="EMBL/GenBank/DDBJ databases">
        <title>Methylomonas rivi sp. nov., Methylomonas rosea sp. nov., Methylomonas aureus sp. nov. and Methylomonas subterranea sp. nov., four novel methanotrophs isolated from a freshwater creek and the deep terrestrial subsurface.</title>
        <authorList>
            <person name="Abin C."/>
            <person name="Sankaranarayanan K."/>
            <person name="Garner C."/>
            <person name="Sindelar R."/>
            <person name="Kotary K."/>
            <person name="Garner R."/>
            <person name="Barclay S."/>
            <person name="Lawson P."/>
            <person name="Krumholz L."/>
        </authorList>
    </citation>
    <scope>NUCLEOTIDE SEQUENCE [LARGE SCALE GENOMIC DNA]</scope>
    <source>
        <strain evidence="1 2">SURF-2</strain>
    </source>
</reference>
<dbReference type="RefSeq" id="WP_256602871.1">
    <property type="nucleotide sequence ID" value="NZ_JANIBJ010000023.1"/>
</dbReference>
<dbReference type="Proteomes" id="UP001524499">
    <property type="component" value="Unassembled WGS sequence"/>
</dbReference>
<dbReference type="InterPro" id="IPR016630">
    <property type="entry name" value="UCP015278"/>
</dbReference>
<dbReference type="EMBL" id="JANIBJ010000023">
    <property type="protein sequence ID" value="MCQ8105008.1"/>
    <property type="molecule type" value="Genomic_DNA"/>
</dbReference>
<name>A0ABT1THS9_9GAMM</name>